<dbReference type="AlphaFoldDB" id="A0A5D5AFG4"/>
<name>A0A5D5AFG4_9EURY</name>
<keyword evidence="1 4" id="KW-0378">Hydrolase</keyword>
<dbReference type="GO" id="GO:0008477">
    <property type="term" value="F:purine nucleosidase activity"/>
    <property type="evidence" value="ECO:0007669"/>
    <property type="project" value="TreeGrafter"/>
</dbReference>
<dbReference type="Proteomes" id="UP000324104">
    <property type="component" value="Unassembled WGS sequence"/>
</dbReference>
<dbReference type="RefSeq" id="WP_149082949.1">
    <property type="nucleotide sequence ID" value="NZ_VTAW01000038.1"/>
</dbReference>
<dbReference type="InterPro" id="IPR001910">
    <property type="entry name" value="Inosine/uridine_hydrolase_dom"/>
</dbReference>
<dbReference type="GO" id="GO:0006152">
    <property type="term" value="P:purine nucleoside catabolic process"/>
    <property type="evidence" value="ECO:0007669"/>
    <property type="project" value="TreeGrafter"/>
</dbReference>
<evidence type="ECO:0000313" key="5">
    <source>
        <dbReference type="Proteomes" id="UP000324104"/>
    </source>
</evidence>
<reference evidence="4 5" key="1">
    <citation type="submission" date="2019-08" db="EMBL/GenBank/DDBJ databases">
        <title>Archaea genome.</title>
        <authorList>
            <person name="Kajale S."/>
            <person name="Shouche Y."/>
            <person name="Deshpande N."/>
            <person name="Sharma A."/>
        </authorList>
    </citation>
    <scope>NUCLEOTIDE SEQUENCE [LARGE SCALE GENOMIC DNA]</scope>
    <source>
        <strain evidence="4 5">ESP3B_9</strain>
    </source>
</reference>
<proteinExistence type="predicted"/>
<evidence type="ECO:0000256" key="2">
    <source>
        <dbReference type="ARBA" id="ARBA00023295"/>
    </source>
</evidence>
<keyword evidence="2" id="KW-0326">Glycosidase</keyword>
<dbReference type="SUPFAM" id="SSF53590">
    <property type="entry name" value="Nucleoside hydrolase"/>
    <property type="match status" value="1"/>
</dbReference>
<organism evidence="4 5">
    <name type="scientific">Natrialba swarupiae</name>
    <dbReference type="NCBI Taxonomy" id="2448032"/>
    <lineage>
        <taxon>Archaea</taxon>
        <taxon>Methanobacteriati</taxon>
        <taxon>Methanobacteriota</taxon>
        <taxon>Stenosarchaea group</taxon>
        <taxon>Halobacteria</taxon>
        <taxon>Halobacteriales</taxon>
        <taxon>Natrialbaceae</taxon>
        <taxon>Natrialba</taxon>
    </lineage>
</organism>
<dbReference type="InterPro" id="IPR023186">
    <property type="entry name" value="IUNH"/>
</dbReference>
<gene>
    <name evidence="4" type="ORF">FYC77_18340</name>
</gene>
<feature type="domain" description="Inosine/uridine-preferring nucleoside hydrolase" evidence="3">
    <location>
        <begin position="5"/>
        <end position="297"/>
    </location>
</feature>
<evidence type="ECO:0000313" key="4">
    <source>
        <dbReference type="EMBL" id="TYT60529.1"/>
    </source>
</evidence>
<dbReference type="Pfam" id="PF01156">
    <property type="entry name" value="IU_nuc_hydro"/>
    <property type="match status" value="1"/>
</dbReference>
<dbReference type="CDD" id="cd02650">
    <property type="entry name" value="nuc_hydro_CaPnhB"/>
    <property type="match status" value="1"/>
</dbReference>
<dbReference type="EMBL" id="VTAW01000038">
    <property type="protein sequence ID" value="TYT60529.1"/>
    <property type="molecule type" value="Genomic_DNA"/>
</dbReference>
<dbReference type="InterPro" id="IPR036452">
    <property type="entry name" value="Ribo_hydro-like"/>
</dbReference>
<protein>
    <submittedName>
        <fullName evidence="4">Nucleoside hydrolase</fullName>
    </submittedName>
</protein>
<evidence type="ECO:0000259" key="3">
    <source>
        <dbReference type="Pfam" id="PF01156"/>
    </source>
</evidence>
<dbReference type="PANTHER" id="PTHR12304">
    <property type="entry name" value="INOSINE-URIDINE PREFERRING NUCLEOSIDE HYDROLASE"/>
    <property type="match status" value="1"/>
</dbReference>
<sequence length="309" mass="32969">MVTRVHLDVDPGSDDAVMIAMALGHPSIEVAGMSTVGGNSTVDNTTRNALAILERFDRTDVPVARGAAEPTEGAFDTAEWIHGENGIRGDLSEPTTEPVDAHGAEFIVQQAREYGEDITIVAVGPMTNLAMALQLEPSLPEMVDGIYLMGGAATVAGNKTPMAEANFHNDPVAASRVIQSGVPHMVGLDATHDASVSLEMIETYSGLDEPYDIVGPWLDYPDEIKQFGGGMDPAIHDAAVVAHLIDPEVLTFESYHLAVETTDGLCRGAVVCDERRVTDNEPNAEVAIAADTKRFREVFEESIDALVES</sequence>
<dbReference type="Gene3D" id="3.90.245.10">
    <property type="entry name" value="Ribonucleoside hydrolase-like"/>
    <property type="match status" value="1"/>
</dbReference>
<dbReference type="GO" id="GO:0005829">
    <property type="term" value="C:cytosol"/>
    <property type="evidence" value="ECO:0007669"/>
    <property type="project" value="TreeGrafter"/>
</dbReference>
<accession>A0A5D5AFG4</accession>
<dbReference type="PANTHER" id="PTHR12304:SF4">
    <property type="entry name" value="URIDINE NUCLEOSIDASE"/>
    <property type="match status" value="1"/>
</dbReference>
<comment type="caution">
    <text evidence="4">The sequence shown here is derived from an EMBL/GenBank/DDBJ whole genome shotgun (WGS) entry which is preliminary data.</text>
</comment>
<evidence type="ECO:0000256" key="1">
    <source>
        <dbReference type="ARBA" id="ARBA00022801"/>
    </source>
</evidence>
<keyword evidence="5" id="KW-1185">Reference proteome</keyword>